<feature type="transmembrane region" description="Helical" evidence="1">
    <location>
        <begin position="6"/>
        <end position="22"/>
    </location>
</feature>
<reference evidence="3" key="1">
    <citation type="journal article" date="2019" name="Int. J. Syst. Evol. Microbiol.">
        <title>The Global Catalogue of Microorganisms (GCM) 10K type strain sequencing project: providing services to taxonomists for standard genome sequencing and annotation.</title>
        <authorList>
            <consortium name="The Broad Institute Genomics Platform"/>
            <consortium name="The Broad Institute Genome Sequencing Center for Infectious Disease"/>
            <person name="Wu L."/>
            <person name="Ma J."/>
        </authorList>
    </citation>
    <scope>NUCLEOTIDE SEQUENCE [LARGE SCALE GENOMIC DNA]</scope>
    <source>
        <strain evidence="3">KCTC 23299</strain>
    </source>
</reference>
<dbReference type="RefSeq" id="WP_386094303.1">
    <property type="nucleotide sequence ID" value="NZ_JBHUOZ010000001.1"/>
</dbReference>
<comment type="caution">
    <text evidence="2">The sequence shown here is derived from an EMBL/GenBank/DDBJ whole genome shotgun (WGS) entry which is preliminary data.</text>
</comment>
<name>A0ABW5ZZ87_9BACT</name>
<protein>
    <submittedName>
        <fullName evidence="2">Uncharacterized protein</fullName>
    </submittedName>
</protein>
<sequence>MGTYIFIIIAFIAIYAGIFIWYRRKKQQSADAFSKLNMQQEAAKAENYKAEFLSGDFAFLKKHIKDNPIDAFTIATLDYGKGDMAKDVAKDTLKSLATLGTVKYNTVQTPKYLVLSGSDLHLLDTNTDGDIDKHLIFDSFRLQNSTIEEMPPAKMAMMRASYGDYSLKNYKVSLQTDGKEVKLVIPNGIVQAMVAQGSATSFLSNNVEKQVKEFVLGNYFLNKLGEKAPNLKVQTYLPA</sequence>
<keyword evidence="1" id="KW-0812">Transmembrane</keyword>
<evidence type="ECO:0000313" key="2">
    <source>
        <dbReference type="EMBL" id="MFD2918345.1"/>
    </source>
</evidence>
<keyword evidence="1" id="KW-1133">Transmembrane helix</keyword>
<evidence type="ECO:0000256" key="1">
    <source>
        <dbReference type="SAM" id="Phobius"/>
    </source>
</evidence>
<evidence type="ECO:0000313" key="3">
    <source>
        <dbReference type="Proteomes" id="UP001597511"/>
    </source>
</evidence>
<dbReference type="EMBL" id="JBHUOZ010000001">
    <property type="protein sequence ID" value="MFD2918345.1"/>
    <property type="molecule type" value="Genomic_DNA"/>
</dbReference>
<accession>A0ABW5ZZ87</accession>
<organism evidence="2 3">
    <name type="scientific">Terrimonas rubra</name>
    <dbReference type="NCBI Taxonomy" id="1035890"/>
    <lineage>
        <taxon>Bacteria</taxon>
        <taxon>Pseudomonadati</taxon>
        <taxon>Bacteroidota</taxon>
        <taxon>Chitinophagia</taxon>
        <taxon>Chitinophagales</taxon>
        <taxon>Chitinophagaceae</taxon>
        <taxon>Terrimonas</taxon>
    </lineage>
</organism>
<proteinExistence type="predicted"/>
<keyword evidence="3" id="KW-1185">Reference proteome</keyword>
<gene>
    <name evidence="2" type="ORF">ACFS6H_01410</name>
</gene>
<dbReference type="Proteomes" id="UP001597511">
    <property type="component" value="Unassembled WGS sequence"/>
</dbReference>
<keyword evidence="1" id="KW-0472">Membrane</keyword>